<dbReference type="Proteomes" id="UP000663880">
    <property type="component" value="Unassembled WGS sequence"/>
</dbReference>
<organism evidence="8 9">
    <name type="scientific">Pieris macdunnoughi</name>
    <dbReference type="NCBI Taxonomy" id="345717"/>
    <lineage>
        <taxon>Eukaryota</taxon>
        <taxon>Metazoa</taxon>
        <taxon>Ecdysozoa</taxon>
        <taxon>Arthropoda</taxon>
        <taxon>Hexapoda</taxon>
        <taxon>Insecta</taxon>
        <taxon>Pterygota</taxon>
        <taxon>Neoptera</taxon>
        <taxon>Endopterygota</taxon>
        <taxon>Lepidoptera</taxon>
        <taxon>Glossata</taxon>
        <taxon>Ditrysia</taxon>
        <taxon>Papilionoidea</taxon>
        <taxon>Pieridae</taxon>
        <taxon>Pierinae</taxon>
        <taxon>Pieris</taxon>
    </lineage>
</organism>
<evidence type="ECO:0000259" key="7">
    <source>
        <dbReference type="PROSITE" id="PS51457"/>
    </source>
</evidence>
<evidence type="ECO:0000256" key="2">
    <source>
        <dbReference type="ARBA" id="ARBA00022491"/>
    </source>
</evidence>
<dbReference type="Gene3D" id="1.10.10.2590">
    <property type="entry name" value="BEN domain"/>
    <property type="match status" value="1"/>
</dbReference>
<gene>
    <name evidence="8" type="ORF">PMACD_LOCUS9736</name>
</gene>
<evidence type="ECO:0000256" key="3">
    <source>
        <dbReference type="ARBA" id="ARBA00023015"/>
    </source>
</evidence>
<feature type="domain" description="BEN" evidence="7">
    <location>
        <begin position="68"/>
        <end position="164"/>
    </location>
</feature>
<dbReference type="GO" id="GO:0003714">
    <property type="term" value="F:transcription corepressor activity"/>
    <property type="evidence" value="ECO:0007669"/>
    <property type="project" value="InterPro"/>
</dbReference>
<dbReference type="GO" id="GO:0045746">
    <property type="term" value="P:negative regulation of Notch signaling pathway"/>
    <property type="evidence" value="ECO:0007669"/>
    <property type="project" value="InterPro"/>
</dbReference>
<comment type="subcellular location">
    <subcellularLocation>
        <location evidence="1">Nucleus</location>
    </subcellularLocation>
</comment>
<accession>A0A821U412</accession>
<evidence type="ECO:0000256" key="4">
    <source>
        <dbReference type="ARBA" id="ARBA00023163"/>
    </source>
</evidence>
<dbReference type="InterPro" id="IPR037496">
    <property type="entry name" value="BEND6-like"/>
</dbReference>
<dbReference type="PANTHER" id="PTHR35346">
    <property type="entry name" value="BEN DOMAIN-CONTAINING PROTEIN 6"/>
    <property type="match status" value="1"/>
</dbReference>
<dbReference type="SMART" id="SM01025">
    <property type="entry name" value="BEN"/>
    <property type="match status" value="1"/>
</dbReference>
<dbReference type="OrthoDB" id="8186171at2759"/>
<keyword evidence="2" id="KW-0678">Repressor</keyword>
<protein>
    <recommendedName>
        <fullName evidence="7">BEN domain-containing protein</fullName>
    </recommendedName>
</protein>
<dbReference type="GO" id="GO:0005634">
    <property type="term" value="C:nucleus"/>
    <property type="evidence" value="ECO:0007669"/>
    <property type="project" value="UniProtKB-SubCell"/>
</dbReference>
<dbReference type="GO" id="GO:0045666">
    <property type="term" value="P:positive regulation of neuron differentiation"/>
    <property type="evidence" value="ECO:0007669"/>
    <property type="project" value="InterPro"/>
</dbReference>
<dbReference type="PANTHER" id="PTHR35346:SF1">
    <property type="entry name" value="BEN DOMAIN-CONTAINING PROTEIN 6"/>
    <property type="match status" value="1"/>
</dbReference>
<evidence type="ECO:0000256" key="1">
    <source>
        <dbReference type="ARBA" id="ARBA00004123"/>
    </source>
</evidence>
<evidence type="ECO:0000256" key="6">
    <source>
        <dbReference type="SAM" id="MobiDB-lite"/>
    </source>
</evidence>
<dbReference type="InterPro" id="IPR018379">
    <property type="entry name" value="BEN_domain"/>
</dbReference>
<dbReference type="EMBL" id="CAJOBZ010000028">
    <property type="protein sequence ID" value="CAF4882530.1"/>
    <property type="molecule type" value="Genomic_DNA"/>
</dbReference>
<dbReference type="PROSITE" id="PS51457">
    <property type="entry name" value="BEN"/>
    <property type="match status" value="1"/>
</dbReference>
<proteinExistence type="predicted"/>
<keyword evidence="4" id="KW-0804">Transcription</keyword>
<keyword evidence="9" id="KW-1185">Reference proteome</keyword>
<evidence type="ECO:0000313" key="9">
    <source>
        <dbReference type="Proteomes" id="UP000663880"/>
    </source>
</evidence>
<sequence>MFQDTEDLGMSARLSRVTVDESSSSMTMEDEGPTTRRKRTRSCTSESSDQSVSDETLEPVRNNMIRIGYGNAKVPVKKYTSIKWDSYTMATRKLLTALFPRHILATHSLTGKRSPAFPNRPAKEKLDPKLVNDIVKTVAEKCGVAENIVRTAITNKCADEGKMMRQRKKNKIGDDEE</sequence>
<dbReference type="GO" id="GO:0003677">
    <property type="term" value="F:DNA binding"/>
    <property type="evidence" value="ECO:0007669"/>
    <property type="project" value="InterPro"/>
</dbReference>
<dbReference type="Pfam" id="PF10523">
    <property type="entry name" value="BEN"/>
    <property type="match status" value="1"/>
</dbReference>
<keyword evidence="3" id="KW-0805">Transcription regulation</keyword>
<name>A0A821U412_9NEOP</name>
<dbReference type="AlphaFoldDB" id="A0A821U412"/>
<reference evidence="8" key="1">
    <citation type="submission" date="2021-02" db="EMBL/GenBank/DDBJ databases">
        <authorList>
            <person name="Steward A R."/>
        </authorList>
    </citation>
    <scope>NUCLEOTIDE SEQUENCE</scope>
</reference>
<keyword evidence="5" id="KW-0539">Nucleus</keyword>
<evidence type="ECO:0000256" key="5">
    <source>
        <dbReference type="ARBA" id="ARBA00023242"/>
    </source>
</evidence>
<feature type="region of interest" description="Disordered" evidence="6">
    <location>
        <begin position="1"/>
        <end position="57"/>
    </location>
</feature>
<evidence type="ECO:0000313" key="8">
    <source>
        <dbReference type="EMBL" id="CAF4882530.1"/>
    </source>
</evidence>
<comment type="caution">
    <text evidence="8">The sequence shown here is derived from an EMBL/GenBank/DDBJ whole genome shotgun (WGS) entry which is preliminary data.</text>
</comment>